<keyword evidence="3" id="KW-0862">Zinc</keyword>
<keyword evidence="6" id="KW-0472">Membrane</keyword>
<dbReference type="InterPro" id="IPR011989">
    <property type="entry name" value="ARM-like"/>
</dbReference>
<dbReference type="Pfam" id="PF13646">
    <property type="entry name" value="HEAT_2"/>
    <property type="match status" value="1"/>
</dbReference>
<comment type="caution">
    <text evidence="8">The sequence shown here is derived from an EMBL/GenBank/DDBJ whole genome shotgun (WGS) entry which is preliminary data.</text>
</comment>
<proteinExistence type="predicted"/>
<evidence type="ECO:0000256" key="1">
    <source>
        <dbReference type="ARBA" id="ARBA00022723"/>
    </source>
</evidence>
<organism evidence="8 9">
    <name type="scientific">Polarella glacialis</name>
    <name type="common">Dinoflagellate</name>
    <dbReference type="NCBI Taxonomy" id="89957"/>
    <lineage>
        <taxon>Eukaryota</taxon>
        <taxon>Sar</taxon>
        <taxon>Alveolata</taxon>
        <taxon>Dinophyceae</taxon>
        <taxon>Suessiales</taxon>
        <taxon>Suessiaceae</taxon>
        <taxon>Polarella</taxon>
    </lineage>
</organism>
<dbReference type="PROSITE" id="PS50199">
    <property type="entry name" value="ZF_RANBP2_2"/>
    <property type="match status" value="2"/>
</dbReference>
<dbReference type="InterPro" id="IPR016024">
    <property type="entry name" value="ARM-type_fold"/>
</dbReference>
<feature type="compositionally biased region" description="Basic and acidic residues" evidence="5">
    <location>
        <begin position="807"/>
        <end position="847"/>
    </location>
</feature>
<keyword evidence="2 4" id="KW-0863">Zinc-finger</keyword>
<dbReference type="InterPro" id="IPR004155">
    <property type="entry name" value="PBS_lyase_HEAT"/>
</dbReference>
<dbReference type="Gene3D" id="1.25.10.10">
    <property type="entry name" value="Leucine-rich Repeat Variant"/>
    <property type="match status" value="2"/>
</dbReference>
<dbReference type="InterPro" id="IPR001876">
    <property type="entry name" value="Znf_RanBP2"/>
</dbReference>
<evidence type="ECO:0000256" key="3">
    <source>
        <dbReference type="ARBA" id="ARBA00022833"/>
    </source>
</evidence>
<evidence type="ECO:0000256" key="4">
    <source>
        <dbReference type="PROSITE-ProRule" id="PRU00322"/>
    </source>
</evidence>
<feature type="domain" description="RanBP2-type" evidence="7">
    <location>
        <begin position="676"/>
        <end position="707"/>
    </location>
</feature>
<name>A0A813FJL5_POLGL</name>
<evidence type="ECO:0000256" key="5">
    <source>
        <dbReference type="SAM" id="MobiDB-lite"/>
    </source>
</evidence>
<dbReference type="CDD" id="cd17039">
    <property type="entry name" value="Ubl_ubiquitin_like"/>
    <property type="match status" value="1"/>
</dbReference>
<feature type="compositionally biased region" description="Basic and acidic residues" evidence="5">
    <location>
        <begin position="1102"/>
        <end position="1112"/>
    </location>
</feature>
<dbReference type="OrthoDB" id="415230at2759"/>
<evidence type="ECO:0000256" key="6">
    <source>
        <dbReference type="SAM" id="Phobius"/>
    </source>
</evidence>
<feature type="compositionally biased region" description="Basic and acidic residues" evidence="5">
    <location>
        <begin position="857"/>
        <end position="870"/>
    </location>
</feature>
<keyword evidence="1" id="KW-0479">Metal-binding</keyword>
<dbReference type="SUPFAM" id="SSF48371">
    <property type="entry name" value="ARM repeat"/>
    <property type="match status" value="1"/>
</dbReference>
<feature type="domain" description="RanBP2-type" evidence="7">
    <location>
        <begin position="619"/>
        <end position="650"/>
    </location>
</feature>
<feature type="region of interest" description="Disordered" evidence="5">
    <location>
        <begin position="783"/>
        <end position="917"/>
    </location>
</feature>
<dbReference type="Proteomes" id="UP000654075">
    <property type="component" value="Unassembled WGS sequence"/>
</dbReference>
<dbReference type="SMART" id="SM00567">
    <property type="entry name" value="EZ_HEAT"/>
    <property type="match status" value="5"/>
</dbReference>
<gene>
    <name evidence="8" type="ORF">PGLA1383_LOCUS30751</name>
</gene>
<keyword evidence="6" id="KW-0812">Transmembrane</keyword>
<feature type="compositionally biased region" description="Gly residues" evidence="5">
    <location>
        <begin position="879"/>
        <end position="894"/>
    </location>
</feature>
<dbReference type="EMBL" id="CAJNNV010025187">
    <property type="protein sequence ID" value="CAE8612964.1"/>
    <property type="molecule type" value="Genomic_DNA"/>
</dbReference>
<reference evidence="8" key="1">
    <citation type="submission" date="2021-02" db="EMBL/GenBank/DDBJ databases">
        <authorList>
            <person name="Dougan E. K."/>
            <person name="Rhodes N."/>
            <person name="Thang M."/>
            <person name="Chan C."/>
        </authorList>
    </citation>
    <scope>NUCLEOTIDE SEQUENCE</scope>
</reference>
<feature type="region of interest" description="Disordered" evidence="5">
    <location>
        <begin position="1102"/>
        <end position="1220"/>
    </location>
</feature>
<feature type="non-terminal residue" evidence="8">
    <location>
        <position position="1"/>
    </location>
</feature>
<feature type="compositionally biased region" description="Low complexity" evidence="5">
    <location>
        <begin position="1149"/>
        <end position="1159"/>
    </location>
</feature>
<dbReference type="GO" id="GO:0008270">
    <property type="term" value="F:zinc ion binding"/>
    <property type="evidence" value="ECO:0007669"/>
    <property type="project" value="UniProtKB-KW"/>
</dbReference>
<evidence type="ECO:0000313" key="8">
    <source>
        <dbReference type="EMBL" id="CAE8612964.1"/>
    </source>
</evidence>
<dbReference type="PROSITE" id="PS01358">
    <property type="entry name" value="ZF_RANBP2_1"/>
    <property type="match status" value="2"/>
</dbReference>
<evidence type="ECO:0000313" key="9">
    <source>
        <dbReference type="Proteomes" id="UP000654075"/>
    </source>
</evidence>
<evidence type="ECO:0000256" key="2">
    <source>
        <dbReference type="ARBA" id="ARBA00022771"/>
    </source>
</evidence>
<keyword evidence="6" id="KW-1133">Transmembrane helix</keyword>
<feature type="compositionally biased region" description="Polar residues" evidence="5">
    <location>
        <begin position="908"/>
        <end position="917"/>
    </location>
</feature>
<accession>A0A813FJL5</accession>
<feature type="transmembrane region" description="Helical" evidence="6">
    <location>
        <begin position="56"/>
        <end position="82"/>
    </location>
</feature>
<protein>
    <recommendedName>
        <fullName evidence="7">RanBP2-type domain-containing protein</fullName>
    </recommendedName>
</protein>
<feature type="compositionally biased region" description="Acidic residues" evidence="5">
    <location>
        <begin position="1050"/>
        <end position="1066"/>
    </location>
</feature>
<feature type="region of interest" description="Disordered" evidence="5">
    <location>
        <begin position="737"/>
        <end position="759"/>
    </location>
</feature>
<keyword evidence="9" id="KW-1185">Reference proteome</keyword>
<feature type="compositionally biased region" description="Pro residues" evidence="5">
    <location>
        <begin position="664"/>
        <end position="674"/>
    </location>
</feature>
<feature type="region of interest" description="Disordered" evidence="5">
    <location>
        <begin position="652"/>
        <end position="674"/>
    </location>
</feature>
<dbReference type="AlphaFoldDB" id="A0A813FJL5"/>
<evidence type="ECO:0000259" key="7">
    <source>
        <dbReference type="PROSITE" id="PS50199"/>
    </source>
</evidence>
<feature type="region of interest" description="Disordered" evidence="5">
    <location>
        <begin position="1030"/>
        <end position="1074"/>
    </location>
</feature>
<sequence>FHAEYRSAVFYDLASDAALAKGLGAAGLAAILRLGQVSLQIFTTTDTSAAMAGTQVLLSLAFIFAPWLAFLLVLSALLDLLLFTLQRPKGLMGPPRLADVATSRNADLEANDENGEDDESNNLGSAVELKNFTWPSPGGPTFGKPTGDFEVNTCMVCLADLAFTLPAPAMQITARVHSVAGDILELELDEAGQIFSAADLKERVAAAWHVPPSCQKLMVGTSVLTDVSCLSDFYQAEEPVLSVTMVVSLDDVMRDLEHNAAERRQSALEVLVALGPRGGEVAIAAVQGSLENMQSGMRRAALQALVRMLRKDDDRAISAARRLLAEPSVDSRCAALVALAAASERGNARSLEVVRPALRDPEPAVRVAALQSVAALATKGDEGVIDLVCRCLLDPSVVVRRATLQTILVVCDKGDRTAKGCLLGLLQSPSSDVRRAALQALGSIALRGDEEIVLAVLACRDVDPHAGVRRTAVQVLSTVSCEGDSRLGDVACQAPVRQDHETLKARYYKIMEDVSERVTRAPALRWGTDINPFEPDITPLAALQSAATIMESCLRIVHFDQLFLPAFAAFATLAAACPAMPLQGQHNADESESILWECVTCGNTWIRSDCNTCCGSRGSEGVRLWICTCCGEPNKAFRQMCNGCQGKRSVGAEQQQQPDLPARDGPPPFPPPQSPKPPPLYWDCGACGEPNRADRACCNNCRLKRDPPWSCIVCGELNEAARGCCNCWRERHANASSAESRGPADGEQMQNPSHVPVPSSPYRCTSCRPGLSCTDCIRVAAGAPKPSQKPMPRAPQRTGHQFLGSESDGKQDDRRTNRGRDGVRARDERHWQEGWQDGEKWTPRPHEAGGAWKSGGHRGEERWAPGRDESTSGSSGWSWSGGDGHAAGRGGSGKGHGRTSDEEHQKATGRQSSEETCQGGWNESFRYMCVDGIRFTQNSVASQFSCGRIIADTVQELVSGRLRPSDLPPMRVVEALGKMWTLDNRRLRAFQTAFKARSDNNNMSFQVQVKVLDMGNPEVRAEFDRKFTAGQTTTQRRKRAIEQPGMAWSVEEEEEEDEEEEDEEEAYSCQPGGSRSQKFGFVDSCTELQSLLREIEETAAEARRGEAEESFRAARSVAEQVRTRNRGGAGIFSMEAEDHADPPAHHGYQQHQQQQPQQQFGTMHPSNLGPGAADSFQEARAGRQQALGRNRGEADGIFGSAPPLPQPPTRGDRQNIISWG</sequence>